<evidence type="ECO:0000313" key="2">
    <source>
        <dbReference type="Proteomes" id="UP000326780"/>
    </source>
</evidence>
<dbReference type="RefSeq" id="WP_153283532.1">
    <property type="nucleotide sequence ID" value="NZ_CP045644.1"/>
</dbReference>
<protein>
    <submittedName>
        <fullName evidence="1">Uncharacterized protein</fullName>
    </submittedName>
</protein>
<proteinExistence type="predicted"/>
<sequence length="91" mass="10336">MIHSAAPSLVLNFRDNNSLLRAYKEVDGADLPVVAFGLISSWDEEFFGWQNLIFRSFSDLVIKNVSQPCGEWIYLKDPAGNNILFSNSDFY</sequence>
<dbReference type="AlphaFoldDB" id="A0A5Q0M576"/>
<reference evidence="1 2" key="1">
    <citation type="submission" date="2019-10" db="EMBL/GenBank/DDBJ databases">
        <title>Complete genome sequence of Variovorax paradoxus 5C-2.</title>
        <authorList>
            <person name="Gogoleva N.E."/>
            <person name="Balkin A.S."/>
        </authorList>
    </citation>
    <scope>NUCLEOTIDE SEQUENCE [LARGE SCALE GENOMIC DNA]</scope>
    <source>
        <strain evidence="1 2">5C-2</strain>
    </source>
</reference>
<gene>
    <name evidence="1" type="ORF">GFK26_20170</name>
</gene>
<evidence type="ECO:0000313" key="1">
    <source>
        <dbReference type="EMBL" id="QFZ84910.1"/>
    </source>
</evidence>
<dbReference type="Proteomes" id="UP000326780">
    <property type="component" value="Chromosome"/>
</dbReference>
<name>A0A5Q0M576_VARPD</name>
<dbReference type="EMBL" id="CP045644">
    <property type="protein sequence ID" value="QFZ84910.1"/>
    <property type="molecule type" value="Genomic_DNA"/>
</dbReference>
<organism evidence="1 2">
    <name type="scientific">Variovorax paradoxus</name>
    <dbReference type="NCBI Taxonomy" id="34073"/>
    <lineage>
        <taxon>Bacteria</taxon>
        <taxon>Pseudomonadati</taxon>
        <taxon>Pseudomonadota</taxon>
        <taxon>Betaproteobacteria</taxon>
        <taxon>Burkholderiales</taxon>
        <taxon>Comamonadaceae</taxon>
        <taxon>Variovorax</taxon>
    </lineage>
</organism>
<accession>A0A5Q0M576</accession>